<reference evidence="6 7" key="1">
    <citation type="submission" date="2019-03" db="EMBL/GenBank/DDBJ databases">
        <title>Genomic Encyclopedia of Type Strains, Phase IV (KMG-IV): sequencing the most valuable type-strain genomes for metagenomic binning, comparative biology and taxonomic classification.</title>
        <authorList>
            <person name="Goeker M."/>
        </authorList>
    </citation>
    <scope>NUCLEOTIDE SEQUENCE [LARGE SCALE GENOMIC DNA]</scope>
    <source>
        <strain evidence="6 7">DSM 12121</strain>
    </source>
</reference>
<keyword evidence="3 4" id="KW-0472">Membrane</keyword>
<feature type="transmembrane region" description="Helical" evidence="4">
    <location>
        <begin position="171"/>
        <end position="190"/>
    </location>
</feature>
<name>A0A4R6EF39_9RHOO</name>
<dbReference type="Gene3D" id="1.20.1250.20">
    <property type="entry name" value="MFS general substrate transporter like domains"/>
    <property type="match status" value="1"/>
</dbReference>
<feature type="transmembrane region" description="Helical" evidence="4">
    <location>
        <begin position="319"/>
        <end position="340"/>
    </location>
</feature>
<feature type="transmembrane region" description="Helical" evidence="4">
    <location>
        <begin position="233"/>
        <end position="254"/>
    </location>
</feature>
<keyword evidence="7" id="KW-1185">Reference proteome</keyword>
<feature type="transmembrane region" description="Helical" evidence="4">
    <location>
        <begin position="294"/>
        <end position="313"/>
    </location>
</feature>
<sequence>MTSPSDSPATPSTPAWVTVLLAFACGAIVANLYYSQPLIKLIAADTQMPLSAAGVLVTLSQIGYGLGLLLLVPLGDLVEARKLVAALMGLATLALVNAALAENATVFLASAFAIGLGSVAAQVLVPFAAQLAAPAQRGKAVGQVMSGLLFGILLARPLASLLSTTGHWQTVFWLSAVLMGGLALVLLKYLPARRAALSTQGGQADASPAVRYARLLASLWPLLRNTPLLQRRAAYQAGMFGAFSLFWTAAPLLLASPAYGFGQQGIALFALVGAAGAFAAPVVGRLADRGYTRGLTAAGLTLGALSFAVGLLAEPGGALGLIALVVAALVLDAMVAVTLITGQRGIYSLGDAIRSRLNGLFMSLFFMGGALGSALGGWAWAHGGWMRVCWVGGLFPCVALLVFLLFDRPGARAQTQATR</sequence>
<evidence type="ECO:0000313" key="6">
    <source>
        <dbReference type="EMBL" id="TDN56886.1"/>
    </source>
</evidence>
<feature type="transmembrane region" description="Helical" evidence="4">
    <location>
        <begin position="266"/>
        <end position="287"/>
    </location>
</feature>
<evidence type="ECO:0000256" key="4">
    <source>
        <dbReference type="SAM" id="Phobius"/>
    </source>
</evidence>
<feature type="transmembrane region" description="Helical" evidence="4">
    <location>
        <begin position="83"/>
        <end position="100"/>
    </location>
</feature>
<organism evidence="6 7">
    <name type="scientific">Azoarcus indigens</name>
    <dbReference type="NCBI Taxonomy" id="29545"/>
    <lineage>
        <taxon>Bacteria</taxon>
        <taxon>Pseudomonadati</taxon>
        <taxon>Pseudomonadota</taxon>
        <taxon>Betaproteobacteria</taxon>
        <taxon>Rhodocyclales</taxon>
        <taxon>Zoogloeaceae</taxon>
        <taxon>Azoarcus</taxon>
    </lineage>
</organism>
<dbReference type="CDD" id="cd17324">
    <property type="entry name" value="MFS_NepI_like"/>
    <property type="match status" value="1"/>
</dbReference>
<feature type="transmembrane region" description="Helical" evidence="4">
    <location>
        <begin position="140"/>
        <end position="159"/>
    </location>
</feature>
<feature type="transmembrane region" description="Helical" evidence="4">
    <location>
        <begin position="106"/>
        <end position="128"/>
    </location>
</feature>
<evidence type="ECO:0000259" key="5">
    <source>
        <dbReference type="PROSITE" id="PS50850"/>
    </source>
</evidence>
<feature type="transmembrane region" description="Helical" evidence="4">
    <location>
        <begin position="360"/>
        <end position="379"/>
    </location>
</feature>
<keyword evidence="1 4" id="KW-0812">Transmembrane</keyword>
<evidence type="ECO:0000313" key="7">
    <source>
        <dbReference type="Proteomes" id="UP000295129"/>
    </source>
</evidence>
<dbReference type="Proteomes" id="UP000295129">
    <property type="component" value="Unassembled WGS sequence"/>
</dbReference>
<gene>
    <name evidence="6" type="ORF">C7389_101265</name>
</gene>
<dbReference type="InterPro" id="IPR020846">
    <property type="entry name" value="MFS_dom"/>
</dbReference>
<dbReference type="InterPro" id="IPR011701">
    <property type="entry name" value="MFS"/>
</dbReference>
<dbReference type="Pfam" id="PF07690">
    <property type="entry name" value="MFS_1"/>
    <property type="match status" value="1"/>
</dbReference>
<dbReference type="PANTHER" id="PTHR42910">
    <property type="entry name" value="TRANSPORTER SCO4007-RELATED"/>
    <property type="match status" value="1"/>
</dbReference>
<comment type="caution">
    <text evidence="6">The sequence shown here is derived from an EMBL/GenBank/DDBJ whole genome shotgun (WGS) entry which is preliminary data.</text>
</comment>
<dbReference type="RefSeq" id="WP_133587582.1">
    <property type="nucleotide sequence ID" value="NZ_SNVV01000001.1"/>
</dbReference>
<proteinExistence type="predicted"/>
<dbReference type="AlphaFoldDB" id="A0A4R6EF39"/>
<dbReference type="PANTHER" id="PTHR42910:SF1">
    <property type="entry name" value="MAJOR FACILITATOR SUPERFAMILY (MFS) PROFILE DOMAIN-CONTAINING PROTEIN"/>
    <property type="match status" value="1"/>
</dbReference>
<evidence type="ECO:0000256" key="2">
    <source>
        <dbReference type="ARBA" id="ARBA00022989"/>
    </source>
</evidence>
<dbReference type="SUPFAM" id="SSF103473">
    <property type="entry name" value="MFS general substrate transporter"/>
    <property type="match status" value="1"/>
</dbReference>
<feature type="transmembrane region" description="Helical" evidence="4">
    <location>
        <begin position="50"/>
        <end position="71"/>
    </location>
</feature>
<accession>A0A4R6EF39</accession>
<dbReference type="PROSITE" id="PS50850">
    <property type="entry name" value="MFS"/>
    <property type="match status" value="1"/>
</dbReference>
<feature type="domain" description="Major facilitator superfamily (MFS) profile" evidence="5">
    <location>
        <begin position="15"/>
        <end position="411"/>
    </location>
</feature>
<dbReference type="OrthoDB" id="9815356at2"/>
<dbReference type="EMBL" id="SNVV01000001">
    <property type="protein sequence ID" value="TDN56886.1"/>
    <property type="molecule type" value="Genomic_DNA"/>
</dbReference>
<feature type="transmembrane region" description="Helical" evidence="4">
    <location>
        <begin position="385"/>
        <end position="406"/>
    </location>
</feature>
<feature type="transmembrane region" description="Helical" evidence="4">
    <location>
        <begin position="12"/>
        <end position="34"/>
    </location>
</feature>
<evidence type="ECO:0000256" key="3">
    <source>
        <dbReference type="ARBA" id="ARBA00023136"/>
    </source>
</evidence>
<evidence type="ECO:0000256" key="1">
    <source>
        <dbReference type="ARBA" id="ARBA00022692"/>
    </source>
</evidence>
<keyword evidence="2 4" id="KW-1133">Transmembrane helix</keyword>
<dbReference type="GO" id="GO:0022857">
    <property type="term" value="F:transmembrane transporter activity"/>
    <property type="evidence" value="ECO:0007669"/>
    <property type="project" value="InterPro"/>
</dbReference>
<protein>
    <submittedName>
        <fullName evidence="6">Putative MFS family arabinose efflux permease</fullName>
    </submittedName>
</protein>
<dbReference type="InterPro" id="IPR036259">
    <property type="entry name" value="MFS_trans_sf"/>
</dbReference>